<dbReference type="Gene3D" id="1.10.1660.10">
    <property type="match status" value="1"/>
</dbReference>
<dbReference type="AlphaFoldDB" id="A0A1I2TDY1"/>
<dbReference type="PRINTS" id="PR00040">
    <property type="entry name" value="HTHMERR"/>
</dbReference>
<evidence type="ECO:0000256" key="6">
    <source>
        <dbReference type="SAM" id="Coils"/>
    </source>
</evidence>
<sequence>MNIADAAKHTGLSSKTIRYYEQQQIIPPAKRGDNGYRQYDKEQLERLLFIKRARALGFSLSDSHELLLISQDSERTSAAVKQKAERHLHTVNQQIEQLQQMRDVLEGVVGQCLGDDQAHCPILDKLTQG</sequence>
<dbReference type="Pfam" id="PF09278">
    <property type="entry name" value="MerR-DNA-bind"/>
    <property type="match status" value="1"/>
</dbReference>
<evidence type="ECO:0000256" key="4">
    <source>
        <dbReference type="ARBA" id="ARBA00023125"/>
    </source>
</evidence>
<dbReference type="GO" id="GO:0005737">
    <property type="term" value="C:cytoplasm"/>
    <property type="evidence" value="ECO:0007669"/>
    <property type="project" value="UniProtKB-SubCell"/>
</dbReference>
<dbReference type="GO" id="GO:0003677">
    <property type="term" value="F:DNA binding"/>
    <property type="evidence" value="ECO:0007669"/>
    <property type="project" value="UniProtKB-KW"/>
</dbReference>
<comment type="subcellular location">
    <subcellularLocation>
        <location evidence="1">Cytoplasm</location>
    </subcellularLocation>
</comment>
<dbReference type="PANTHER" id="PTHR30204">
    <property type="entry name" value="REDOX-CYCLING DRUG-SENSING TRANSCRIPTIONAL ACTIVATOR SOXR"/>
    <property type="match status" value="1"/>
</dbReference>
<evidence type="ECO:0000256" key="5">
    <source>
        <dbReference type="ARBA" id="ARBA00023163"/>
    </source>
</evidence>
<proteinExistence type="predicted"/>
<dbReference type="NCBIfam" id="TIGR02044">
    <property type="entry name" value="CueR"/>
    <property type="match status" value="1"/>
</dbReference>
<evidence type="ECO:0000256" key="1">
    <source>
        <dbReference type="ARBA" id="ARBA00004496"/>
    </source>
</evidence>
<protein>
    <submittedName>
        <fullName evidence="8">MerR family transcriptional regulator, copper efflux regulator/MerR family transcriptional regulator, copper efflux regulator</fullName>
    </submittedName>
</protein>
<dbReference type="InterPro" id="IPR000551">
    <property type="entry name" value="MerR-type_HTH_dom"/>
</dbReference>
<dbReference type="EMBL" id="FOOU01000009">
    <property type="protein sequence ID" value="SFG60521.1"/>
    <property type="molecule type" value="Genomic_DNA"/>
</dbReference>
<dbReference type="PANTHER" id="PTHR30204:SF94">
    <property type="entry name" value="HEAVY METAL-DEPENDENT TRANSCRIPTIONAL REGULATOR HI_0293-RELATED"/>
    <property type="match status" value="1"/>
</dbReference>
<dbReference type="STRING" id="1045558.SAMN05216175_109110"/>
<keyword evidence="2" id="KW-0963">Cytoplasm</keyword>
<organism evidence="8 9">
    <name type="scientific">Neptunomonas qingdaonensis</name>
    <dbReference type="NCBI Taxonomy" id="1045558"/>
    <lineage>
        <taxon>Bacteria</taxon>
        <taxon>Pseudomonadati</taxon>
        <taxon>Pseudomonadota</taxon>
        <taxon>Gammaproteobacteria</taxon>
        <taxon>Oceanospirillales</taxon>
        <taxon>Oceanospirillaceae</taxon>
        <taxon>Neptunomonas</taxon>
    </lineage>
</organism>
<feature type="coiled-coil region" evidence="6">
    <location>
        <begin position="81"/>
        <end position="108"/>
    </location>
</feature>
<evidence type="ECO:0000256" key="2">
    <source>
        <dbReference type="ARBA" id="ARBA00022490"/>
    </source>
</evidence>
<dbReference type="InterPro" id="IPR011789">
    <property type="entry name" value="CueR"/>
</dbReference>
<keyword evidence="3" id="KW-0805">Transcription regulation</keyword>
<evidence type="ECO:0000313" key="8">
    <source>
        <dbReference type="EMBL" id="SFG60521.1"/>
    </source>
</evidence>
<reference evidence="9" key="1">
    <citation type="submission" date="2016-10" db="EMBL/GenBank/DDBJ databases">
        <authorList>
            <person name="Varghese N."/>
            <person name="Submissions S."/>
        </authorList>
    </citation>
    <scope>NUCLEOTIDE SEQUENCE [LARGE SCALE GENOMIC DNA]</scope>
    <source>
        <strain evidence="9">CGMCC 1.10971</strain>
    </source>
</reference>
<dbReference type="InterPro" id="IPR047057">
    <property type="entry name" value="MerR_fam"/>
</dbReference>
<keyword evidence="6" id="KW-0175">Coiled coil</keyword>
<keyword evidence="4" id="KW-0238">DNA-binding</keyword>
<dbReference type="PROSITE" id="PS00552">
    <property type="entry name" value="HTH_MERR_1"/>
    <property type="match status" value="1"/>
</dbReference>
<dbReference type="GO" id="GO:0005507">
    <property type="term" value="F:copper ion binding"/>
    <property type="evidence" value="ECO:0007669"/>
    <property type="project" value="InterPro"/>
</dbReference>
<name>A0A1I2TDY1_9GAMM</name>
<keyword evidence="5" id="KW-0804">Transcription</keyword>
<evidence type="ECO:0000256" key="3">
    <source>
        <dbReference type="ARBA" id="ARBA00023015"/>
    </source>
</evidence>
<evidence type="ECO:0000259" key="7">
    <source>
        <dbReference type="PROSITE" id="PS50937"/>
    </source>
</evidence>
<dbReference type="OrthoDB" id="9808480at2"/>
<dbReference type="SMART" id="SM00422">
    <property type="entry name" value="HTH_MERR"/>
    <property type="match status" value="1"/>
</dbReference>
<dbReference type="InterPro" id="IPR015358">
    <property type="entry name" value="Tscrpt_reg_MerR_DNA-bd"/>
</dbReference>
<dbReference type="GO" id="GO:0045893">
    <property type="term" value="P:positive regulation of DNA-templated transcription"/>
    <property type="evidence" value="ECO:0007669"/>
    <property type="project" value="InterPro"/>
</dbReference>
<feature type="domain" description="HTH merR-type" evidence="7">
    <location>
        <begin position="1"/>
        <end position="69"/>
    </location>
</feature>
<dbReference type="GO" id="GO:0003700">
    <property type="term" value="F:DNA-binding transcription factor activity"/>
    <property type="evidence" value="ECO:0007669"/>
    <property type="project" value="InterPro"/>
</dbReference>
<dbReference type="Pfam" id="PF00376">
    <property type="entry name" value="MerR"/>
    <property type="match status" value="1"/>
</dbReference>
<evidence type="ECO:0000313" key="9">
    <source>
        <dbReference type="Proteomes" id="UP000198623"/>
    </source>
</evidence>
<dbReference type="InterPro" id="IPR009061">
    <property type="entry name" value="DNA-bd_dom_put_sf"/>
</dbReference>
<dbReference type="Proteomes" id="UP000198623">
    <property type="component" value="Unassembled WGS sequence"/>
</dbReference>
<accession>A0A1I2TDY1</accession>
<keyword evidence="9" id="KW-1185">Reference proteome</keyword>
<dbReference type="SUPFAM" id="SSF46955">
    <property type="entry name" value="Putative DNA-binding domain"/>
    <property type="match status" value="1"/>
</dbReference>
<dbReference type="PROSITE" id="PS50937">
    <property type="entry name" value="HTH_MERR_2"/>
    <property type="match status" value="1"/>
</dbReference>
<dbReference type="RefSeq" id="WP_090728647.1">
    <property type="nucleotide sequence ID" value="NZ_FOOU01000009.1"/>
</dbReference>
<gene>
    <name evidence="8" type="ORF">SAMN05216175_109110</name>
</gene>